<organism evidence="1 2">
    <name type="scientific">Taibaiella soli</name>
    <dbReference type="NCBI Taxonomy" id="1649169"/>
    <lineage>
        <taxon>Bacteria</taxon>
        <taxon>Pseudomonadati</taxon>
        <taxon>Bacteroidota</taxon>
        <taxon>Chitinophagia</taxon>
        <taxon>Chitinophagales</taxon>
        <taxon>Chitinophagaceae</taxon>
        <taxon>Taibaiella</taxon>
    </lineage>
</organism>
<name>A0A2W2AFN9_9BACT</name>
<keyword evidence="2" id="KW-1185">Reference proteome</keyword>
<comment type="caution">
    <text evidence="1">The sequence shown here is derived from an EMBL/GenBank/DDBJ whole genome shotgun (WGS) entry which is preliminary data.</text>
</comment>
<evidence type="ECO:0000313" key="1">
    <source>
        <dbReference type="EMBL" id="PZF72322.1"/>
    </source>
</evidence>
<reference evidence="1 2" key="1">
    <citation type="submission" date="2018-06" db="EMBL/GenBank/DDBJ databases">
        <title>Mucibacter soli gen. nov., sp. nov., a new member of the family Chitinophagaceae producing mucin.</title>
        <authorList>
            <person name="Kim M.-K."/>
            <person name="Park S."/>
            <person name="Kim T.-S."/>
            <person name="Joung Y."/>
            <person name="Han J.-H."/>
            <person name="Kim S.B."/>
        </authorList>
    </citation>
    <scope>NUCLEOTIDE SEQUENCE [LARGE SCALE GENOMIC DNA]</scope>
    <source>
        <strain evidence="1 2">R1-15</strain>
    </source>
</reference>
<protein>
    <submittedName>
        <fullName evidence="1">Uncharacterized protein</fullName>
    </submittedName>
</protein>
<proteinExistence type="predicted"/>
<dbReference type="Proteomes" id="UP000248745">
    <property type="component" value="Unassembled WGS sequence"/>
</dbReference>
<dbReference type="EMBL" id="QKTW01000018">
    <property type="protein sequence ID" value="PZF72322.1"/>
    <property type="molecule type" value="Genomic_DNA"/>
</dbReference>
<accession>A0A2W2AFN9</accession>
<evidence type="ECO:0000313" key="2">
    <source>
        <dbReference type="Proteomes" id="UP000248745"/>
    </source>
</evidence>
<sequence length="62" mass="7343">MSENQMATPQINHLLNLHLNAIINKIEVAVRENRRPSTKIMEEMMDRDLTVRDLKLMFGRHQ</sequence>
<dbReference type="AlphaFoldDB" id="A0A2W2AFN9"/>
<gene>
    <name evidence="1" type="ORF">DN068_13270</name>
</gene>